<dbReference type="RefSeq" id="WP_078699032.1">
    <property type="nucleotide sequence ID" value="NZ_LT796768.1"/>
</dbReference>
<proteinExistence type="inferred from homology"/>
<dbReference type="InterPro" id="IPR029045">
    <property type="entry name" value="ClpP/crotonase-like_dom_sf"/>
</dbReference>
<dbReference type="Gene3D" id="1.10.12.10">
    <property type="entry name" value="Lyase 2-enoyl-coa Hydratase, Chain A, domain 2"/>
    <property type="match status" value="1"/>
</dbReference>
<evidence type="ECO:0000256" key="3">
    <source>
        <dbReference type="ARBA" id="ARBA00023239"/>
    </source>
</evidence>
<reference evidence="5" key="1">
    <citation type="submission" date="2017-02" db="EMBL/GenBank/DDBJ databases">
        <authorList>
            <person name="Varghese N."/>
            <person name="Submissions S."/>
        </authorList>
    </citation>
    <scope>NUCLEOTIDE SEQUENCE [LARGE SCALE GENOMIC DNA]</scope>
    <source>
        <strain evidence="5">9H-4</strain>
    </source>
</reference>
<keyword evidence="5" id="KW-1185">Reference proteome</keyword>
<name>A0A1T4YU80_9ACTN</name>
<dbReference type="InterPro" id="IPR014748">
    <property type="entry name" value="Enoyl-CoA_hydra_C"/>
</dbReference>
<dbReference type="AlphaFoldDB" id="A0A1T4YU80"/>
<accession>A0A1T4YU80</accession>
<protein>
    <submittedName>
        <fullName evidence="4">Enoyl-CoA hydratase/carnithine racemase</fullName>
    </submittedName>
</protein>
<evidence type="ECO:0000256" key="2">
    <source>
        <dbReference type="ARBA" id="ARBA00023098"/>
    </source>
</evidence>
<dbReference type="PANTHER" id="PTHR11941">
    <property type="entry name" value="ENOYL-COA HYDRATASE-RELATED"/>
    <property type="match status" value="1"/>
</dbReference>
<dbReference type="GO" id="GO:0006635">
    <property type="term" value="P:fatty acid beta-oxidation"/>
    <property type="evidence" value="ECO:0007669"/>
    <property type="project" value="TreeGrafter"/>
</dbReference>
<dbReference type="Pfam" id="PF00378">
    <property type="entry name" value="ECH_1"/>
    <property type="match status" value="1"/>
</dbReference>
<dbReference type="InterPro" id="IPR001753">
    <property type="entry name" value="Enoyl-CoA_hydra/iso"/>
</dbReference>
<evidence type="ECO:0000313" key="5">
    <source>
        <dbReference type="Proteomes" id="UP000191040"/>
    </source>
</evidence>
<dbReference type="Gene3D" id="3.90.226.10">
    <property type="entry name" value="2-enoyl-CoA Hydratase, Chain A, domain 1"/>
    <property type="match status" value="1"/>
</dbReference>
<dbReference type="PANTHER" id="PTHR11941:SF169">
    <property type="entry name" value="(7AS)-7A-METHYL-1,5-DIOXO-2,3,5,6,7,7A-HEXAHYDRO-1H-INDENE-CARBOXYL-COA HYDROLASE"/>
    <property type="match status" value="1"/>
</dbReference>
<keyword evidence="2" id="KW-0443">Lipid metabolism</keyword>
<organism evidence="4 5">
    <name type="scientific">Aeromicrobium choanae</name>
    <dbReference type="NCBI Taxonomy" id="1736691"/>
    <lineage>
        <taxon>Bacteria</taxon>
        <taxon>Bacillati</taxon>
        <taxon>Actinomycetota</taxon>
        <taxon>Actinomycetes</taxon>
        <taxon>Propionibacteriales</taxon>
        <taxon>Nocardioidaceae</taxon>
        <taxon>Aeromicrobium</taxon>
    </lineage>
</organism>
<keyword evidence="3" id="KW-0456">Lyase</keyword>
<dbReference type="EMBL" id="LT796768">
    <property type="protein sequence ID" value="SKB05310.1"/>
    <property type="molecule type" value="Genomic_DNA"/>
</dbReference>
<evidence type="ECO:0000313" key="4">
    <source>
        <dbReference type="EMBL" id="SKB05310.1"/>
    </source>
</evidence>
<dbReference type="GO" id="GO:0016829">
    <property type="term" value="F:lyase activity"/>
    <property type="evidence" value="ECO:0007669"/>
    <property type="project" value="UniProtKB-KW"/>
</dbReference>
<gene>
    <name evidence="4" type="ORF">SAMN06295964_0892</name>
</gene>
<dbReference type="OrthoDB" id="4308938at2"/>
<dbReference type="CDD" id="cd06558">
    <property type="entry name" value="crotonase-like"/>
    <property type="match status" value="1"/>
</dbReference>
<evidence type="ECO:0000256" key="1">
    <source>
        <dbReference type="ARBA" id="ARBA00005254"/>
    </source>
</evidence>
<sequence length="261" mass="28595">MTSPHVHYEVADGVATITIDRPEKRNALNYAMYDAIRDHTAEADADPAVRAIILTGVPGQFCAGTDLTELRDVEPGTKAEDREGHTDGRHWYLWESSTPVIVAVDGPAAGLGVELSTQADFRIASTRARFSWIFVQRGLIPDTGAGTFLLPDLVGPQQAKRLVFSGEFIDAEEAKRIGFVMDVVEPEDLLPAARELAARISTGSPFAISRAKSLLNWSSSRTRDEHLARHIEALTECQLSKDHQEGVAAFLERRSAVFTGR</sequence>
<dbReference type="SUPFAM" id="SSF52096">
    <property type="entry name" value="ClpP/crotonase"/>
    <property type="match status" value="1"/>
</dbReference>
<comment type="similarity">
    <text evidence="1">Belongs to the enoyl-CoA hydratase/isomerase family.</text>
</comment>
<dbReference type="STRING" id="1736691.SAMN06295964_0892"/>
<dbReference type="Proteomes" id="UP000191040">
    <property type="component" value="Chromosome I"/>
</dbReference>